<feature type="region of interest" description="Disordered" evidence="1">
    <location>
        <begin position="1"/>
        <end position="77"/>
    </location>
</feature>
<evidence type="ECO:0000313" key="3">
    <source>
        <dbReference type="Proteomes" id="UP000015105"/>
    </source>
</evidence>
<reference evidence="2" key="3">
    <citation type="journal article" date="2017" name="Nature">
        <title>Genome sequence of the progenitor of the wheat D genome Aegilops tauschii.</title>
        <authorList>
            <person name="Luo M.C."/>
            <person name="Gu Y.Q."/>
            <person name="Puiu D."/>
            <person name="Wang H."/>
            <person name="Twardziok S.O."/>
            <person name="Deal K.R."/>
            <person name="Huo N."/>
            <person name="Zhu T."/>
            <person name="Wang L."/>
            <person name="Wang Y."/>
            <person name="McGuire P.E."/>
            <person name="Liu S."/>
            <person name="Long H."/>
            <person name="Ramasamy R.K."/>
            <person name="Rodriguez J.C."/>
            <person name="Van S.L."/>
            <person name="Yuan L."/>
            <person name="Wang Z."/>
            <person name="Xia Z."/>
            <person name="Xiao L."/>
            <person name="Anderson O.D."/>
            <person name="Ouyang S."/>
            <person name="Liang Y."/>
            <person name="Zimin A.V."/>
            <person name="Pertea G."/>
            <person name="Qi P."/>
            <person name="Bennetzen J.L."/>
            <person name="Dai X."/>
            <person name="Dawson M.W."/>
            <person name="Muller H.G."/>
            <person name="Kugler K."/>
            <person name="Rivarola-Duarte L."/>
            <person name="Spannagl M."/>
            <person name="Mayer K.F.X."/>
            <person name="Lu F.H."/>
            <person name="Bevan M.W."/>
            <person name="Leroy P."/>
            <person name="Li P."/>
            <person name="You F.M."/>
            <person name="Sun Q."/>
            <person name="Liu Z."/>
            <person name="Lyons E."/>
            <person name="Wicker T."/>
            <person name="Salzberg S.L."/>
            <person name="Devos K.M."/>
            <person name="Dvorak J."/>
        </authorList>
    </citation>
    <scope>NUCLEOTIDE SEQUENCE [LARGE SCALE GENOMIC DNA]</scope>
    <source>
        <strain evidence="2">cv. AL8/78</strain>
    </source>
</reference>
<dbReference type="EnsemblPlants" id="AET5Gv20433300.1">
    <property type="protein sequence ID" value="AET5Gv20433300.1"/>
    <property type="gene ID" value="AET5Gv20433300"/>
</dbReference>
<name>A0A453KJ83_AEGTS</name>
<dbReference type="Gramene" id="AET5Gv20433300.1">
    <property type="protein sequence ID" value="AET5Gv20433300.1"/>
    <property type="gene ID" value="AET5Gv20433300"/>
</dbReference>
<reference evidence="2" key="4">
    <citation type="submission" date="2019-03" db="UniProtKB">
        <authorList>
            <consortium name="EnsemblPlants"/>
        </authorList>
    </citation>
    <scope>IDENTIFICATION</scope>
</reference>
<feature type="compositionally biased region" description="Polar residues" evidence="1">
    <location>
        <begin position="39"/>
        <end position="52"/>
    </location>
</feature>
<reference evidence="2" key="5">
    <citation type="journal article" date="2021" name="G3 (Bethesda)">
        <title>Aegilops tauschii genome assembly Aet v5.0 features greater sequence contiguity and improved annotation.</title>
        <authorList>
            <person name="Wang L."/>
            <person name="Zhu T."/>
            <person name="Rodriguez J.C."/>
            <person name="Deal K.R."/>
            <person name="Dubcovsky J."/>
            <person name="McGuire P.E."/>
            <person name="Lux T."/>
            <person name="Spannagl M."/>
            <person name="Mayer K.F.X."/>
            <person name="Baldrich P."/>
            <person name="Meyers B.C."/>
            <person name="Huo N."/>
            <person name="Gu Y.Q."/>
            <person name="Zhou H."/>
            <person name="Devos K.M."/>
            <person name="Bennetzen J.L."/>
            <person name="Unver T."/>
            <person name="Budak H."/>
            <person name="Gulick P.J."/>
            <person name="Galiba G."/>
            <person name="Kalapos B."/>
            <person name="Nelson D.R."/>
            <person name="Li P."/>
            <person name="You F.M."/>
            <person name="Luo M.C."/>
            <person name="Dvorak J."/>
        </authorList>
    </citation>
    <scope>NUCLEOTIDE SEQUENCE [LARGE SCALE GENOMIC DNA]</scope>
    <source>
        <strain evidence="2">cv. AL8/78</strain>
    </source>
</reference>
<keyword evidence="3" id="KW-1185">Reference proteome</keyword>
<feature type="compositionally biased region" description="Low complexity" evidence="1">
    <location>
        <begin position="54"/>
        <end position="77"/>
    </location>
</feature>
<proteinExistence type="predicted"/>
<reference evidence="3" key="2">
    <citation type="journal article" date="2017" name="Nat. Plants">
        <title>The Aegilops tauschii genome reveals multiple impacts of transposons.</title>
        <authorList>
            <person name="Zhao G."/>
            <person name="Zou C."/>
            <person name="Li K."/>
            <person name="Wang K."/>
            <person name="Li T."/>
            <person name="Gao L."/>
            <person name="Zhang X."/>
            <person name="Wang H."/>
            <person name="Yang Z."/>
            <person name="Liu X."/>
            <person name="Jiang W."/>
            <person name="Mao L."/>
            <person name="Kong X."/>
            <person name="Jiao Y."/>
            <person name="Jia J."/>
        </authorList>
    </citation>
    <scope>NUCLEOTIDE SEQUENCE [LARGE SCALE GENOMIC DNA]</scope>
    <source>
        <strain evidence="3">cv. AL8/78</strain>
    </source>
</reference>
<evidence type="ECO:0000256" key="1">
    <source>
        <dbReference type="SAM" id="MobiDB-lite"/>
    </source>
</evidence>
<dbReference type="Proteomes" id="UP000015105">
    <property type="component" value="Chromosome 5D"/>
</dbReference>
<dbReference type="AlphaFoldDB" id="A0A453KJ83"/>
<accession>A0A453KJ83</accession>
<reference evidence="3" key="1">
    <citation type="journal article" date="2014" name="Science">
        <title>Ancient hybridizations among the ancestral genomes of bread wheat.</title>
        <authorList>
            <consortium name="International Wheat Genome Sequencing Consortium,"/>
            <person name="Marcussen T."/>
            <person name="Sandve S.R."/>
            <person name="Heier L."/>
            <person name="Spannagl M."/>
            <person name="Pfeifer M."/>
            <person name="Jakobsen K.S."/>
            <person name="Wulff B.B."/>
            <person name="Steuernagel B."/>
            <person name="Mayer K.F."/>
            <person name="Olsen O.A."/>
        </authorList>
    </citation>
    <scope>NUCLEOTIDE SEQUENCE [LARGE SCALE GENOMIC DNA]</scope>
    <source>
        <strain evidence="3">cv. AL8/78</strain>
    </source>
</reference>
<organism evidence="2 3">
    <name type="scientific">Aegilops tauschii subsp. strangulata</name>
    <name type="common">Goatgrass</name>
    <dbReference type="NCBI Taxonomy" id="200361"/>
    <lineage>
        <taxon>Eukaryota</taxon>
        <taxon>Viridiplantae</taxon>
        <taxon>Streptophyta</taxon>
        <taxon>Embryophyta</taxon>
        <taxon>Tracheophyta</taxon>
        <taxon>Spermatophyta</taxon>
        <taxon>Magnoliopsida</taxon>
        <taxon>Liliopsida</taxon>
        <taxon>Poales</taxon>
        <taxon>Poaceae</taxon>
        <taxon>BOP clade</taxon>
        <taxon>Pooideae</taxon>
        <taxon>Triticodae</taxon>
        <taxon>Triticeae</taxon>
        <taxon>Triticinae</taxon>
        <taxon>Aegilops</taxon>
    </lineage>
</organism>
<protein>
    <submittedName>
        <fullName evidence="2">Uncharacterized protein</fullName>
    </submittedName>
</protein>
<feature type="compositionally biased region" description="Basic residues" evidence="1">
    <location>
        <begin position="16"/>
        <end position="32"/>
    </location>
</feature>
<sequence>TRRTLSWPVPRLLSQPKRKPIPRSHRNPHHLRSACLFTSLPTPTAAQSSQPHSAPRALRLRSPASARRPRRIAIPPR</sequence>
<evidence type="ECO:0000313" key="2">
    <source>
        <dbReference type="EnsemblPlants" id="AET5Gv20433300.1"/>
    </source>
</evidence>